<protein>
    <submittedName>
        <fullName evidence="1">Uncharacterized protein</fullName>
    </submittedName>
</protein>
<evidence type="ECO:0000313" key="2">
    <source>
        <dbReference type="Proteomes" id="UP001497535"/>
    </source>
</evidence>
<dbReference type="EMBL" id="CAVMJV010000043">
    <property type="protein sequence ID" value="CAK5081106.1"/>
    <property type="molecule type" value="Genomic_DNA"/>
</dbReference>
<evidence type="ECO:0000313" key="1">
    <source>
        <dbReference type="EMBL" id="CAK5081106.1"/>
    </source>
</evidence>
<gene>
    <name evidence="1" type="ORF">MENTE1834_LOCUS28320</name>
</gene>
<dbReference type="Proteomes" id="UP001497535">
    <property type="component" value="Unassembled WGS sequence"/>
</dbReference>
<name>A0ACB0ZS67_MELEN</name>
<accession>A0ACB0ZS67</accession>
<proteinExistence type="predicted"/>
<comment type="caution">
    <text evidence="1">The sequence shown here is derived from an EMBL/GenBank/DDBJ whole genome shotgun (WGS) entry which is preliminary data.</text>
</comment>
<reference evidence="1" key="1">
    <citation type="submission" date="2023-11" db="EMBL/GenBank/DDBJ databases">
        <authorList>
            <person name="Poullet M."/>
        </authorList>
    </citation>
    <scope>NUCLEOTIDE SEQUENCE</scope>
    <source>
        <strain evidence="1">E1834</strain>
    </source>
</reference>
<keyword evidence="2" id="KW-1185">Reference proteome</keyword>
<organism evidence="1 2">
    <name type="scientific">Meloidogyne enterolobii</name>
    <name type="common">Root-knot nematode worm</name>
    <name type="synonym">Meloidogyne mayaguensis</name>
    <dbReference type="NCBI Taxonomy" id="390850"/>
    <lineage>
        <taxon>Eukaryota</taxon>
        <taxon>Metazoa</taxon>
        <taxon>Ecdysozoa</taxon>
        <taxon>Nematoda</taxon>
        <taxon>Chromadorea</taxon>
        <taxon>Rhabditida</taxon>
        <taxon>Tylenchina</taxon>
        <taxon>Tylenchomorpha</taxon>
        <taxon>Tylenchoidea</taxon>
        <taxon>Meloidogynidae</taxon>
        <taxon>Meloidogyninae</taxon>
        <taxon>Meloidogyne</taxon>
    </lineage>
</organism>
<sequence length="178" mass="20702">MLFLFFNKDLYSKNFYNLIPPTIIIWSCICFIYLPLGNCSSFEIGAQNAKALRDRLQKNSKTIPETGILLSRSGTSNTAPLRVLIGIYIESMGNFQATDMSFDVDLYLYMHWRDRSLNHSNEEYILVNDSKVRDRMWLPDLYFANARNSKFHEVTAPNFNLFIDKDGNIAYSIRLKNM</sequence>